<dbReference type="Pfam" id="PF00126">
    <property type="entry name" value="HTH_1"/>
    <property type="match status" value="1"/>
</dbReference>
<evidence type="ECO:0000256" key="6">
    <source>
        <dbReference type="ARBA" id="ARBA00040885"/>
    </source>
</evidence>
<dbReference type="FunFam" id="1.10.10.10:FF:000001">
    <property type="entry name" value="LysR family transcriptional regulator"/>
    <property type="match status" value="1"/>
</dbReference>
<evidence type="ECO:0000256" key="3">
    <source>
        <dbReference type="ARBA" id="ARBA00023125"/>
    </source>
</evidence>
<dbReference type="PROSITE" id="PS50931">
    <property type="entry name" value="HTH_LYSR"/>
    <property type="match status" value="1"/>
</dbReference>
<dbReference type="PRINTS" id="PR00039">
    <property type="entry name" value="HTHLYSR"/>
</dbReference>
<evidence type="ECO:0000256" key="4">
    <source>
        <dbReference type="ARBA" id="ARBA00023159"/>
    </source>
</evidence>
<dbReference type="AlphaFoldDB" id="A0A6N4VH34"/>
<keyword evidence="4" id="KW-0010">Activator</keyword>
<protein>
    <recommendedName>
        <fullName evidence="6">Probable hydrogen peroxide-inducible genes activator</fullName>
    </recommendedName>
</protein>
<dbReference type="GO" id="GO:0032993">
    <property type="term" value="C:protein-DNA complex"/>
    <property type="evidence" value="ECO:0007669"/>
    <property type="project" value="TreeGrafter"/>
</dbReference>
<dbReference type="EMBL" id="AP022570">
    <property type="protein sequence ID" value="BBX52907.1"/>
    <property type="molecule type" value="Genomic_DNA"/>
</dbReference>
<accession>A0A6N4VH34</accession>
<reference evidence="9 10" key="1">
    <citation type="journal article" date="2019" name="Emerg. Microbes Infect.">
        <title>Comprehensive subspecies identification of 175 nontuberculous mycobacteria species based on 7547 genomic profiles.</title>
        <authorList>
            <person name="Matsumoto Y."/>
            <person name="Kinjo T."/>
            <person name="Motooka D."/>
            <person name="Nabeya D."/>
            <person name="Jung N."/>
            <person name="Uechi K."/>
            <person name="Horii T."/>
            <person name="Iida T."/>
            <person name="Fujita J."/>
            <person name="Nakamura S."/>
        </authorList>
    </citation>
    <scope>NUCLEOTIDE SEQUENCE [LARGE SCALE GENOMIC DNA]</scope>
    <source>
        <strain evidence="9 10">JCM 12603</strain>
    </source>
</reference>
<dbReference type="InterPro" id="IPR005119">
    <property type="entry name" value="LysR_subst-bd"/>
</dbReference>
<dbReference type="SUPFAM" id="SSF53850">
    <property type="entry name" value="Periplasmic binding protein-like II"/>
    <property type="match status" value="1"/>
</dbReference>
<gene>
    <name evidence="9" type="ORF">MPOR_39330</name>
</gene>
<evidence type="ECO:0000256" key="1">
    <source>
        <dbReference type="ARBA" id="ARBA00009437"/>
    </source>
</evidence>
<sequence>MTAPEPDLRRLRHFIAVAESGGFTRAAAALHLSQQALSSSIRQLEKDLNADLFTRVGRQVTLTRAGQTLLSEGRVLLAAARTVAEHVEKIGASTAETFVVGHTPALSGIEAYTILEPAIDAFPDSSFTLRQLYPADLTSAVLDGSVQLGLRRGVVPPDDLAAAVVGYHRVRLAVPSSHRLAHRRRVDIDELADEQIVLWAPPGASYYSDLLVGACRRAGFEPNYVISRIQGAATVAAPLTTNAIAFVTSAAGPAMDERVQVIDVHPTIQVPVQALWQRHTVSAVREMILTS</sequence>
<name>A0A6N4VH34_9MYCO</name>
<dbReference type="Gene3D" id="1.10.10.10">
    <property type="entry name" value="Winged helix-like DNA-binding domain superfamily/Winged helix DNA-binding domain"/>
    <property type="match status" value="1"/>
</dbReference>
<evidence type="ECO:0000259" key="8">
    <source>
        <dbReference type="PROSITE" id="PS50931"/>
    </source>
</evidence>
<comment type="function">
    <text evidence="7">Required for the induction the katG gene for catalase. Involved in the response to hydrogen peroxide.</text>
</comment>
<dbReference type="KEGG" id="mpof:MPOR_39330"/>
<dbReference type="GO" id="GO:0003677">
    <property type="term" value="F:DNA binding"/>
    <property type="evidence" value="ECO:0007669"/>
    <property type="project" value="UniProtKB-KW"/>
</dbReference>
<comment type="similarity">
    <text evidence="1">Belongs to the LysR transcriptional regulatory family.</text>
</comment>
<dbReference type="Proteomes" id="UP000466785">
    <property type="component" value="Chromosome"/>
</dbReference>
<feature type="domain" description="HTH lysR-type" evidence="8">
    <location>
        <begin position="6"/>
        <end position="63"/>
    </location>
</feature>
<dbReference type="PANTHER" id="PTHR30346">
    <property type="entry name" value="TRANSCRIPTIONAL DUAL REGULATOR HCAR-RELATED"/>
    <property type="match status" value="1"/>
</dbReference>
<evidence type="ECO:0000313" key="9">
    <source>
        <dbReference type="EMBL" id="BBX52907.1"/>
    </source>
</evidence>
<dbReference type="Gene3D" id="3.40.190.10">
    <property type="entry name" value="Periplasmic binding protein-like II"/>
    <property type="match status" value="2"/>
</dbReference>
<organism evidence="9 10">
    <name type="scientific">Mycolicibacterium poriferae</name>
    <dbReference type="NCBI Taxonomy" id="39694"/>
    <lineage>
        <taxon>Bacteria</taxon>
        <taxon>Bacillati</taxon>
        <taxon>Actinomycetota</taxon>
        <taxon>Actinomycetes</taxon>
        <taxon>Mycobacteriales</taxon>
        <taxon>Mycobacteriaceae</taxon>
        <taxon>Mycolicibacterium</taxon>
    </lineage>
</organism>
<dbReference type="RefSeq" id="WP_163676666.1">
    <property type="nucleotide sequence ID" value="NZ_AP022570.1"/>
</dbReference>
<dbReference type="PANTHER" id="PTHR30346:SF28">
    <property type="entry name" value="HTH-TYPE TRANSCRIPTIONAL REGULATOR CYNR"/>
    <property type="match status" value="1"/>
</dbReference>
<keyword evidence="10" id="KW-1185">Reference proteome</keyword>
<keyword evidence="2" id="KW-0805">Transcription regulation</keyword>
<dbReference type="CDD" id="cd08414">
    <property type="entry name" value="PBP2_LTTR_aromatics_like"/>
    <property type="match status" value="1"/>
</dbReference>
<keyword evidence="5" id="KW-0804">Transcription</keyword>
<evidence type="ECO:0000313" key="10">
    <source>
        <dbReference type="Proteomes" id="UP000466785"/>
    </source>
</evidence>
<dbReference type="Pfam" id="PF03466">
    <property type="entry name" value="LysR_substrate"/>
    <property type="match status" value="1"/>
</dbReference>
<dbReference type="SUPFAM" id="SSF46785">
    <property type="entry name" value="Winged helix' DNA-binding domain"/>
    <property type="match status" value="1"/>
</dbReference>
<evidence type="ECO:0000256" key="7">
    <source>
        <dbReference type="ARBA" id="ARBA00056658"/>
    </source>
</evidence>
<dbReference type="GO" id="GO:0003700">
    <property type="term" value="F:DNA-binding transcription factor activity"/>
    <property type="evidence" value="ECO:0007669"/>
    <property type="project" value="InterPro"/>
</dbReference>
<dbReference type="InterPro" id="IPR000847">
    <property type="entry name" value="LysR_HTH_N"/>
</dbReference>
<dbReference type="InterPro" id="IPR036390">
    <property type="entry name" value="WH_DNA-bd_sf"/>
</dbReference>
<evidence type="ECO:0000256" key="5">
    <source>
        <dbReference type="ARBA" id="ARBA00023163"/>
    </source>
</evidence>
<dbReference type="InterPro" id="IPR036388">
    <property type="entry name" value="WH-like_DNA-bd_sf"/>
</dbReference>
<keyword evidence="3" id="KW-0238">DNA-binding</keyword>
<proteinExistence type="inferred from homology"/>
<evidence type="ECO:0000256" key="2">
    <source>
        <dbReference type="ARBA" id="ARBA00023015"/>
    </source>
</evidence>